<accession>A0A644TPM1</accession>
<feature type="transmembrane region" description="Helical" evidence="1">
    <location>
        <begin position="654"/>
        <end position="680"/>
    </location>
</feature>
<proteinExistence type="predicted"/>
<keyword evidence="1" id="KW-0472">Membrane</keyword>
<dbReference type="AlphaFoldDB" id="A0A644TPM1"/>
<keyword evidence="1" id="KW-1133">Transmembrane helix</keyword>
<sequence length="804" mass="86015">MDNKMIYNSLMERGEAVMNHFMQKSKTFFSRSILKDTFNRDILTLLIVSIVIGSILASALAMSANAYFSSTLNNLVGDYGEYDLVLQVREEMKDDASAQVQKIINDAFPGGRMKLGPTITGKTNIFVALPPEYKTKQVYETIDKTFGGIPGGASVGVVTEPRLTIRGVPDGAKNMLMDKVREIDGVGFVFRDGSSIGVILASLDKTTTVNKQIEELLKEYQIMEISFPVGSEPSNPIRMGEAIAGDMKSQLNLDYVENVSIDGQNDDMNHLVSTMMELKRFLSAYASQIIIAPVSGAQLQKGDVVVFQGQAAQAPVAGNPVEKGNVVVQITGLRSDGSGEGVITQGDTTALTSNQGFKLEKNTVAALVGTASYHNPRQELSSALNETTKLVGEIPGFAQDTKKVSDIALNALNNYDSSVSAVEKTVTSIQAASDGIKAATNGLARIDTTSMQYQIANSSRAIGGLMNTMQVVGLVGGDTAGTVTNLGDTQRNLDGLQSNLVALNDVAANARSANSAIDTIVANGSSTVATLQAFDAAGARSSLTSATAKLGQVQQLNVPLITTQLQYLATAAPNLRDEEISHSVQIMDKFIAGQVIPGERIQILTKRNISSDAVAPIVYQQVGHQNVSLYAADLGVIEPNARGELYQILKEVQAILAAMMAIIATILFLALDHSAIMTVIRRRRLLSKVKVTGWRGLVARIAITFTAPERQYGMVIGGTMLTAMFVISGGGIPYLPWIAVPFLGALLGLIVANYAEKISPISAEEVTAGEALGLSFDEVMREIVVPNARPGLLQKLNRRKLKFK</sequence>
<feature type="transmembrane region" description="Helical" evidence="1">
    <location>
        <begin position="738"/>
        <end position="755"/>
    </location>
</feature>
<organism evidence="2">
    <name type="scientific">bioreactor metagenome</name>
    <dbReference type="NCBI Taxonomy" id="1076179"/>
    <lineage>
        <taxon>unclassified sequences</taxon>
        <taxon>metagenomes</taxon>
        <taxon>ecological metagenomes</taxon>
    </lineage>
</organism>
<comment type="caution">
    <text evidence="2">The sequence shown here is derived from an EMBL/GenBank/DDBJ whole genome shotgun (WGS) entry which is preliminary data.</text>
</comment>
<evidence type="ECO:0000256" key="1">
    <source>
        <dbReference type="SAM" id="Phobius"/>
    </source>
</evidence>
<dbReference type="EMBL" id="VSSQ01000044">
    <property type="protein sequence ID" value="MPL68935.1"/>
    <property type="molecule type" value="Genomic_DNA"/>
</dbReference>
<evidence type="ECO:0000313" key="2">
    <source>
        <dbReference type="EMBL" id="MPL68935.1"/>
    </source>
</evidence>
<feature type="transmembrane region" description="Helical" evidence="1">
    <location>
        <begin position="712"/>
        <end position="732"/>
    </location>
</feature>
<keyword evidence="1" id="KW-0812">Transmembrane</keyword>
<protein>
    <submittedName>
        <fullName evidence="2">Uncharacterized protein</fullName>
    </submittedName>
</protein>
<reference evidence="2" key="1">
    <citation type="submission" date="2019-08" db="EMBL/GenBank/DDBJ databases">
        <authorList>
            <person name="Kucharzyk K."/>
            <person name="Murdoch R.W."/>
            <person name="Higgins S."/>
            <person name="Loffler F."/>
        </authorList>
    </citation>
    <scope>NUCLEOTIDE SEQUENCE</scope>
</reference>
<name>A0A644TPM1_9ZZZZ</name>
<gene>
    <name evidence="2" type="ORF">SDC9_14668</name>
</gene>